<protein>
    <submittedName>
        <fullName evidence="3">Uncharacterized protein</fullName>
    </submittedName>
</protein>
<dbReference type="InterPro" id="IPR006626">
    <property type="entry name" value="PbH1"/>
</dbReference>
<organism evidence="3 4">
    <name type="scientific">Armillaria ostoyae</name>
    <name type="common">Armillaria root rot fungus</name>
    <dbReference type="NCBI Taxonomy" id="47428"/>
    <lineage>
        <taxon>Eukaryota</taxon>
        <taxon>Fungi</taxon>
        <taxon>Dikarya</taxon>
        <taxon>Basidiomycota</taxon>
        <taxon>Agaricomycotina</taxon>
        <taxon>Agaricomycetes</taxon>
        <taxon>Agaricomycetidae</taxon>
        <taxon>Agaricales</taxon>
        <taxon>Marasmiineae</taxon>
        <taxon>Physalacriaceae</taxon>
        <taxon>Armillaria</taxon>
    </lineage>
</organism>
<gene>
    <name evidence="3" type="ORF">ARMOST_05838</name>
</gene>
<dbReference type="OrthoDB" id="2587928at2759"/>
<dbReference type="SMART" id="SM00710">
    <property type="entry name" value="PbH1"/>
    <property type="match status" value="5"/>
</dbReference>
<dbReference type="SUPFAM" id="SSF51126">
    <property type="entry name" value="Pectin lyase-like"/>
    <property type="match status" value="1"/>
</dbReference>
<reference evidence="4" key="1">
    <citation type="journal article" date="2017" name="Nat. Ecol. Evol.">
        <title>Genome expansion and lineage-specific genetic innovations in the forest pathogenic fungi Armillaria.</title>
        <authorList>
            <person name="Sipos G."/>
            <person name="Prasanna A.N."/>
            <person name="Walter M.C."/>
            <person name="O'Connor E."/>
            <person name="Balint B."/>
            <person name="Krizsan K."/>
            <person name="Kiss B."/>
            <person name="Hess J."/>
            <person name="Varga T."/>
            <person name="Slot J."/>
            <person name="Riley R."/>
            <person name="Boka B."/>
            <person name="Rigling D."/>
            <person name="Barry K."/>
            <person name="Lee J."/>
            <person name="Mihaltcheva S."/>
            <person name="LaButti K."/>
            <person name="Lipzen A."/>
            <person name="Waldron R."/>
            <person name="Moloney N.M."/>
            <person name="Sperisen C."/>
            <person name="Kredics L."/>
            <person name="Vagvoelgyi C."/>
            <person name="Patrignani A."/>
            <person name="Fitzpatrick D."/>
            <person name="Nagy I."/>
            <person name="Doyle S."/>
            <person name="Anderson J.B."/>
            <person name="Grigoriev I.V."/>
            <person name="Gueldener U."/>
            <person name="Muensterkoetter M."/>
            <person name="Nagy L.G."/>
        </authorList>
    </citation>
    <scope>NUCLEOTIDE SEQUENCE [LARGE SCALE GENOMIC DNA]</scope>
    <source>
        <strain evidence="4">C18/9</strain>
    </source>
</reference>
<keyword evidence="2" id="KW-0812">Transmembrane</keyword>
<evidence type="ECO:0000313" key="4">
    <source>
        <dbReference type="Proteomes" id="UP000219338"/>
    </source>
</evidence>
<feature type="transmembrane region" description="Helical" evidence="2">
    <location>
        <begin position="510"/>
        <end position="530"/>
    </location>
</feature>
<keyword evidence="2" id="KW-0472">Membrane</keyword>
<dbReference type="Gene3D" id="2.160.20.10">
    <property type="entry name" value="Single-stranded right-handed beta-helix, Pectin lyase-like"/>
    <property type="match status" value="1"/>
</dbReference>
<feature type="compositionally biased region" description="Low complexity" evidence="1">
    <location>
        <begin position="473"/>
        <end position="497"/>
    </location>
</feature>
<dbReference type="STRING" id="47428.A0A284R1B2"/>
<evidence type="ECO:0000313" key="3">
    <source>
        <dbReference type="EMBL" id="SJL02507.1"/>
    </source>
</evidence>
<proteinExistence type="predicted"/>
<accession>A0A284R1B2</accession>
<name>A0A284R1B2_ARMOS</name>
<dbReference type="InterPro" id="IPR011050">
    <property type="entry name" value="Pectin_lyase_fold/virulence"/>
</dbReference>
<dbReference type="Proteomes" id="UP000219338">
    <property type="component" value="Unassembled WGS sequence"/>
</dbReference>
<dbReference type="InterPro" id="IPR012334">
    <property type="entry name" value="Pectin_lyas_fold"/>
</dbReference>
<feature type="region of interest" description="Disordered" evidence="1">
    <location>
        <begin position="473"/>
        <end position="504"/>
    </location>
</feature>
<evidence type="ECO:0000256" key="1">
    <source>
        <dbReference type="SAM" id="MobiDB-lite"/>
    </source>
</evidence>
<keyword evidence="2" id="KW-1133">Transmembrane helix</keyword>
<dbReference type="OMA" id="VVRNNMV"/>
<dbReference type="EMBL" id="FUEG01000003">
    <property type="protein sequence ID" value="SJL02507.1"/>
    <property type="molecule type" value="Genomic_DNA"/>
</dbReference>
<sequence>MGYKAWDVYKPRKMDFEVGRPNDGGKKAMFQIWLDVALSTPSTDYYPTARSSGEGPTRLLKVWWPRHTEKARTNRWLNREANILGRQDSDCVNPNPANTITDRLNTLLNSSGAGYHLQLCAGAEYLLQSPILFAAPQQEISTVGYPTGDERATLVVNGPVFNGTGHTTAIDGSCANCTGIKIKNIQINGTRLGATPTSGGANIEIGGANTDQVVEYVRSYDPRSWSCLHIAEGGLQCKNATIQNNDIGPCGSDLFQQWADGISVACANSVVRNNMVMNPTDGGIVLFGSPGTQVYNNTIWVVNQTLLGGINMVDYDPWSGDYTGTVIHNNTMLGGFATDKPEGSDTKGANVDDATMKIGVAIGPRTWFGARYGTNLSRSGTVYDNRFSGAFSYAIAITSATNFTVQNNVLFGNTSFIGAVGPNCTITEADIPTPAPFVIDRNLTSDMSTQSDFQNITDGDSITCVAPPDGGDYWPYGGNPESSSGSSGSGGSTNSNSSGGGGGTSTGAKAGIAIGVVAGVIAIALGAWFVRKWAIKRAESQRLFNSTRKSRYLKNF</sequence>
<evidence type="ECO:0000256" key="2">
    <source>
        <dbReference type="SAM" id="Phobius"/>
    </source>
</evidence>
<dbReference type="AlphaFoldDB" id="A0A284R1B2"/>
<keyword evidence="4" id="KW-1185">Reference proteome</keyword>